<dbReference type="GeneID" id="87816132"/>
<feature type="compositionally biased region" description="Low complexity" evidence="1">
    <location>
        <begin position="45"/>
        <end position="56"/>
    </location>
</feature>
<proteinExistence type="predicted"/>
<reference evidence="2" key="1">
    <citation type="journal article" date="2023" name="Mol. Phylogenet. Evol.">
        <title>Genome-scale phylogeny and comparative genomics of the fungal order Sordariales.</title>
        <authorList>
            <person name="Hensen N."/>
            <person name="Bonometti L."/>
            <person name="Westerberg I."/>
            <person name="Brannstrom I.O."/>
            <person name="Guillou S."/>
            <person name="Cros-Aarteil S."/>
            <person name="Calhoun S."/>
            <person name="Haridas S."/>
            <person name="Kuo A."/>
            <person name="Mondo S."/>
            <person name="Pangilinan J."/>
            <person name="Riley R."/>
            <person name="LaButti K."/>
            <person name="Andreopoulos B."/>
            <person name="Lipzen A."/>
            <person name="Chen C."/>
            <person name="Yan M."/>
            <person name="Daum C."/>
            <person name="Ng V."/>
            <person name="Clum A."/>
            <person name="Steindorff A."/>
            <person name="Ohm R.A."/>
            <person name="Martin F."/>
            <person name="Silar P."/>
            <person name="Natvig D.O."/>
            <person name="Lalanne C."/>
            <person name="Gautier V."/>
            <person name="Ament-Velasquez S.L."/>
            <person name="Kruys A."/>
            <person name="Hutchinson M.I."/>
            <person name="Powell A.J."/>
            <person name="Barry K."/>
            <person name="Miller A.N."/>
            <person name="Grigoriev I.V."/>
            <person name="Debuchy R."/>
            <person name="Gladieux P."/>
            <person name="Hiltunen Thoren M."/>
            <person name="Johannesson H."/>
        </authorList>
    </citation>
    <scope>NUCLEOTIDE SEQUENCE</scope>
    <source>
        <strain evidence="2">CBS 141.50</strain>
    </source>
</reference>
<sequence length="248" mass="26478">MANDSPRDIPWVSSPDPTASEGNSSVQVNFDSLSQRGRSVDRRSPSSSIRPSPSRGVPEHSLARQATANSLTTFLASQPSSQLSQGDQPPPSPEDVLRDLIDIPESTGDVIRSYLHGVKRPHNDDDDDNMAEEPHPKRDKLGEELESMSGPNYSLSSIVVSSGSSPFSLLAASTPTVPTRTVPTSEGSPSTPPTRTTLPLRPPRRRPLHLANRTDVLQGGVSMGFGPSHSGQDEAEDGDDQEGGEGNR</sequence>
<name>A0AAN6ZQP4_9PEZI</name>
<organism evidence="2 3">
    <name type="scientific">Dichotomopilus funicola</name>
    <dbReference type="NCBI Taxonomy" id="1934379"/>
    <lineage>
        <taxon>Eukaryota</taxon>
        <taxon>Fungi</taxon>
        <taxon>Dikarya</taxon>
        <taxon>Ascomycota</taxon>
        <taxon>Pezizomycotina</taxon>
        <taxon>Sordariomycetes</taxon>
        <taxon>Sordariomycetidae</taxon>
        <taxon>Sordariales</taxon>
        <taxon>Chaetomiaceae</taxon>
        <taxon>Dichotomopilus</taxon>
    </lineage>
</organism>
<feature type="compositionally biased region" description="Basic and acidic residues" evidence="1">
    <location>
        <begin position="132"/>
        <end position="143"/>
    </location>
</feature>
<protein>
    <submittedName>
        <fullName evidence="2">Uncharacterized protein</fullName>
    </submittedName>
</protein>
<feature type="compositionally biased region" description="Polar residues" evidence="1">
    <location>
        <begin position="15"/>
        <end position="35"/>
    </location>
</feature>
<dbReference type="AlphaFoldDB" id="A0AAN6ZQP4"/>
<reference evidence="2" key="2">
    <citation type="submission" date="2023-05" db="EMBL/GenBank/DDBJ databases">
        <authorList>
            <consortium name="Lawrence Berkeley National Laboratory"/>
            <person name="Steindorff A."/>
            <person name="Hensen N."/>
            <person name="Bonometti L."/>
            <person name="Westerberg I."/>
            <person name="Brannstrom I.O."/>
            <person name="Guillou S."/>
            <person name="Cros-Aarteil S."/>
            <person name="Calhoun S."/>
            <person name="Haridas S."/>
            <person name="Kuo A."/>
            <person name="Mondo S."/>
            <person name="Pangilinan J."/>
            <person name="Riley R."/>
            <person name="Labutti K."/>
            <person name="Andreopoulos B."/>
            <person name="Lipzen A."/>
            <person name="Chen C."/>
            <person name="Yanf M."/>
            <person name="Daum C."/>
            <person name="Ng V."/>
            <person name="Clum A."/>
            <person name="Ohm R."/>
            <person name="Martin F."/>
            <person name="Silar P."/>
            <person name="Natvig D."/>
            <person name="Lalanne C."/>
            <person name="Gautier V."/>
            <person name="Ament-Velasquez S.L."/>
            <person name="Kruys A."/>
            <person name="Hutchinson M.I."/>
            <person name="Powell A.J."/>
            <person name="Barry K."/>
            <person name="Miller A.N."/>
            <person name="Grigoriev I.V."/>
            <person name="Debuchy R."/>
            <person name="Gladieux P."/>
            <person name="Thoren M.H."/>
            <person name="Johannesson H."/>
        </authorList>
    </citation>
    <scope>NUCLEOTIDE SEQUENCE</scope>
    <source>
        <strain evidence="2">CBS 141.50</strain>
    </source>
</reference>
<dbReference type="RefSeq" id="XP_062640139.1">
    <property type="nucleotide sequence ID" value="XM_062779519.1"/>
</dbReference>
<comment type="caution">
    <text evidence="2">The sequence shown here is derived from an EMBL/GenBank/DDBJ whole genome shotgun (WGS) entry which is preliminary data.</text>
</comment>
<evidence type="ECO:0000313" key="3">
    <source>
        <dbReference type="Proteomes" id="UP001302676"/>
    </source>
</evidence>
<keyword evidence="3" id="KW-1185">Reference proteome</keyword>
<evidence type="ECO:0000256" key="1">
    <source>
        <dbReference type="SAM" id="MobiDB-lite"/>
    </source>
</evidence>
<dbReference type="Proteomes" id="UP001302676">
    <property type="component" value="Unassembled WGS sequence"/>
</dbReference>
<feature type="compositionally biased region" description="Acidic residues" evidence="1">
    <location>
        <begin position="233"/>
        <end position="248"/>
    </location>
</feature>
<gene>
    <name evidence="2" type="ORF">C8A04DRAFT_25336</name>
</gene>
<accession>A0AAN6ZQP4</accession>
<evidence type="ECO:0000313" key="2">
    <source>
        <dbReference type="EMBL" id="KAK4146768.1"/>
    </source>
</evidence>
<feature type="compositionally biased region" description="Polar residues" evidence="1">
    <location>
        <begin position="64"/>
        <end position="87"/>
    </location>
</feature>
<feature type="compositionally biased region" description="Low complexity" evidence="1">
    <location>
        <begin position="154"/>
        <end position="199"/>
    </location>
</feature>
<dbReference type="EMBL" id="MU853559">
    <property type="protein sequence ID" value="KAK4146768.1"/>
    <property type="molecule type" value="Genomic_DNA"/>
</dbReference>
<feature type="region of interest" description="Disordered" evidence="1">
    <location>
        <begin position="1"/>
        <end position="248"/>
    </location>
</feature>